<dbReference type="EMBL" id="CATQJA010000248">
    <property type="protein sequence ID" value="CAJ0558602.1"/>
    <property type="molecule type" value="Genomic_DNA"/>
</dbReference>
<evidence type="ECO:0000313" key="2">
    <source>
        <dbReference type="Proteomes" id="UP001177023"/>
    </source>
</evidence>
<protein>
    <submittedName>
        <fullName evidence="1">Uncharacterized protein</fullName>
    </submittedName>
</protein>
<accession>A0AA36C5G7</accession>
<proteinExistence type="predicted"/>
<reference evidence="1" key="1">
    <citation type="submission" date="2023-06" db="EMBL/GenBank/DDBJ databases">
        <authorList>
            <person name="Delattre M."/>
        </authorList>
    </citation>
    <scope>NUCLEOTIDE SEQUENCE</scope>
    <source>
        <strain evidence="1">AF72</strain>
    </source>
</reference>
<dbReference type="AlphaFoldDB" id="A0AA36C5G7"/>
<gene>
    <name evidence="1" type="ORF">MSPICULIGERA_LOCUS1034</name>
</gene>
<evidence type="ECO:0000313" key="1">
    <source>
        <dbReference type="EMBL" id="CAJ0558602.1"/>
    </source>
</evidence>
<sequence>MHRSSTPSALPHCSHPYFRLSGSSPCYSRSAGTLPRNFVVCRVRGAHYCNKEPETSLALPYCQCRWSVRETKRK</sequence>
<comment type="caution">
    <text evidence="1">The sequence shown here is derived from an EMBL/GenBank/DDBJ whole genome shotgun (WGS) entry which is preliminary data.</text>
</comment>
<feature type="non-terminal residue" evidence="1">
    <location>
        <position position="1"/>
    </location>
</feature>
<organism evidence="1 2">
    <name type="scientific">Mesorhabditis spiculigera</name>
    <dbReference type="NCBI Taxonomy" id="96644"/>
    <lineage>
        <taxon>Eukaryota</taxon>
        <taxon>Metazoa</taxon>
        <taxon>Ecdysozoa</taxon>
        <taxon>Nematoda</taxon>
        <taxon>Chromadorea</taxon>
        <taxon>Rhabditida</taxon>
        <taxon>Rhabditina</taxon>
        <taxon>Rhabditomorpha</taxon>
        <taxon>Rhabditoidea</taxon>
        <taxon>Rhabditidae</taxon>
        <taxon>Mesorhabditinae</taxon>
        <taxon>Mesorhabditis</taxon>
    </lineage>
</organism>
<name>A0AA36C5G7_9BILA</name>
<dbReference type="Proteomes" id="UP001177023">
    <property type="component" value="Unassembled WGS sequence"/>
</dbReference>
<keyword evidence="2" id="KW-1185">Reference proteome</keyword>